<proteinExistence type="predicted"/>
<dbReference type="RefSeq" id="WP_133635326.1">
    <property type="nucleotide sequence ID" value="NZ_SNZJ01000005.1"/>
</dbReference>
<feature type="domain" description="N-acetyltransferase" evidence="1">
    <location>
        <begin position="1"/>
        <end position="156"/>
    </location>
</feature>
<evidence type="ECO:0000259" key="1">
    <source>
        <dbReference type="PROSITE" id="PS51186"/>
    </source>
</evidence>
<dbReference type="Gene3D" id="3.40.630.30">
    <property type="match status" value="1"/>
</dbReference>
<reference evidence="2 3" key="1">
    <citation type="submission" date="2019-03" db="EMBL/GenBank/DDBJ databases">
        <title>Genomic Encyclopedia of Type Strains, Phase III (KMG-III): the genomes of soil and plant-associated and newly described type strains.</title>
        <authorList>
            <person name="Whitman W."/>
        </authorList>
    </citation>
    <scope>NUCLEOTIDE SEQUENCE [LARGE SCALE GENOMIC DNA]</scope>
    <source>
        <strain evidence="2 3">CECT 5797</strain>
    </source>
</reference>
<dbReference type="InterPro" id="IPR000182">
    <property type="entry name" value="GNAT_dom"/>
</dbReference>
<evidence type="ECO:0000313" key="2">
    <source>
        <dbReference type="EMBL" id="TDR55896.1"/>
    </source>
</evidence>
<dbReference type="EMBL" id="SNZJ01000005">
    <property type="protein sequence ID" value="TDR55896.1"/>
    <property type="molecule type" value="Genomic_DNA"/>
</dbReference>
<dbReference type="InterPro" id="IPR016181">
    <property type="entry name" value="Acyl_CoA_acyltransferase"/>
</dbReference>
<comment type="caution">
    <text evidence="2">The sequence shown here is derived from an EMBL/GenBank/DDBJ whole genome shotgun (WGS) entry which is preliminary data.</text>
</comment>
<sequence>MEWSNAFKGREQPIIDLFAATFTDSEGAEEGAVVGDLVRHQLTGTPAPDLDVFVAEEEGAIVAGAVFSRLTYDRDDRSVFVLGPVAVVTARQGEGIGQQLLQHALDTLRRKGVDVVVTYGAPAYYSRVGFKPVTESLIPAPYRLQHPEGWLAQSLTEAELTPLMGKARCVEAFNNPVFW</sequence>
<accession>A0A4V3DQF0</accession>
<evidence type="ECO:0000313" key="3">
    <source>
        <dbReference type="Proteomes" id="UP000295212"/>
    </source>
</evidence>
<organism evidence="2 3">
    <name type="scientific">Halomonas ventosae</name>
    <dbReference type="NCBI Taxonomy" id="229007"/>
    <lineage>
        <taxon>Bacteria</taxon>
        <taxon>Pseudomonadati</taxon>
        <taxon>Pseudomonadota</taxon>
        <taxon>Gammaproteobacteria</taxon>
        <taxon>Oceanospirillales</taxon>
        <taxon>Halomonadaceae</taxon>
        <taxon>Halomonas</taxon>
    </lineage>
</organism>
<protein>
    <submittedName>
        <fullName evidence="2">Putative N-acetyltransferase YhbS</fullName>
    </submittedName>
</protein>
<dbReference type="SUPFAM" id="SSF55729">
    <property type="entry name" value="Acyl-CoA N-acyltransferases (Nat)"/>
    <property type="match status" value="1"/>
</dbReference>
<dbReference type="GO" id="GO:0016747">
    <property type="term" value="F:acyltransferase activity, transferring groups other than amino-acyl groups"/>
    <property type="evidence" value="ECO:0007669"/>
    <property type="project" value="InterPro"/>
</dbReference>
<dbReference type="AlphaFoldDB" id="A0A4V3DQF0"/>
<dbReference type="OrthoDB" id="9797178at2"/>
<dbReference type="CDD" id="cd04301">
    <property type="entry name" value="NAT_SF"/>
    <property type="match status" value="1"/>
</dbReference>
<name>A0A4V3DQF0_9GAMM</name>
<gene>
    <name evidence="2" type="ORF">DFP85_10570</name>
</gene>
<dbReference type="Pfam" id="PF13508">
    <property type="entry name" value="Acetyltransf_7"/>
    <property type="match status" value="1"/>
</dbReference>
<dbReference type="Proteomes" id="UP000295212">
    <property type="component" value="Unassembled WGS sequence"/>
</dbReference>
<dbReference type="PROSITE" id="PS51186">
    <property type="entry name" value="GNAT"/>
    <property type="match status" value="1"/>
</dbReference>
<keyword evidence="2" id="KW-0808">Transferase</keyword>